<proteinExistence type="predicted"/>
<comment type="caution">
    <text evidence="1">The sequence shown here is derived from an EMBL/GenBank/DDBJ whole genome shotgun (WGS) entry which is preliminary data.</text>
</comment>
<name>A0ACC2U9D7_9FUNG</name>
<dbReference type="Proteomes" id="UP001165960">
    <property type="component" value="Unassembled WGS sequence"/>
</dbReference>
<organism evidence="1 2">
    <name type="scientific">Entomophthora muscae</name>
    <dbReference type="NCBI Taxonomy" id="34485"/>
    <lineage>
        <taxon>Eukaryota</taxon>
        <taxon>Fungi</taxon>
        <taxon>Fungi incertae sedis</taxon>
        <taxon>Zoopagomycota</taxon>
        <taxon>Entomophthoromycotina</taxon>
        <taxon>Entomophthoromycetes</taxon>
        <taxon>Entomophthorales</taxon>
        <taxon>Entomophthoraceae</taxon>
        <taxon>Entomophthora</taxon>
    </lineage>
</organism>
<sequence length="786" mass="89547">MGKATSFHHRPSLKQTNKAFKSKFASKSSLKDKAKGKVEKTIYKPTGAKSQLNKSDRKNAAKMIQRNKKEALASTNKLFNGKNGIFKIVALVPLSPDVTAFTAAERFFASAKKPFPSDTFSPVLRSEALKQNIQFLCPDRNLYDVMDACKVADYVVFILSGEVEVDSFGELCISSVQSQGIPNSYNLAANLDHLSTKRQVEVKKSLSSFMSYFFPENDKIHALENDQEVFFVLRSIVSQTPKHLPWRENHPYLLADKVEYVVNPENPTTGTLIATGFIRGKGMSANRLVHLQNLGDFQLTKIEKQPIPGVEYHKGNEAQNEVLDIPTPELQDTLVCENIPDVMEGEQTWPTEEELREADSRVESMGIAPEAPSRKRMVVKGTSSYQAAWIVESDGDASEDGVDEDMDCDSGSEAAAEEFVEMGADNDDQSVAEEHEPLDAEEDLQQYEAYMKQRREEYLGDHQFPDEVDTPRDIPARTRFQRYRGLLSMRTSPWDAYENLPMDYSRIFQFQNFFRTRRRVLALADEAPTKVGTYASVHIANVPRSFGELYNPRRPFIVFGLLQHENKATVVNYTVLRTTEFKDPIRSKDPLIIQSGFRRYRINPIFSQNAKRAKNSNNVYKMERFLRHHDSSIMTFYGQVSFAATPALVFKENPNNPQEPILVALGSFKDTDPTRIIAKRIILTGHPFRVNRRSAVIRYMFFNSDDVEWFKPIQLSTKFGRVGHIRDSIGTHGYMKCIFDGPMKQHDTVCMNLYKRIFPKWNTQLYISPSSNQMIPHVSSNNDMME</sequence>
<keyword evidence="2" id="KW-1185">Reference proteome</keyword>
<protein>
    <submittedName>
        <fullName evidence="1">Ribosome biogenesis protein tsr1</fullName>
    </submittedName>
</protein>
<dbReference type="EMBL" id="QTSX02001233">
    <property type="protein sequence ID" value="KAJ9083042.1"/>
    <property type="molecule type" value="Genomic_DNA"/>
</dbReference>
<accession>A0ACC2U9D7</accession>
<evidence type="ECO:0000313" key="2">
    <source>
        <dbReference type="Proteomes" id="UP001165960"/>
    </source>
</evidence>
<evidence type="ECO:0000313" key="1">
    <source>
        <dbReference type="EMBL" id="KAJ9083042.1"/>
    </source>
</evidence>
<reference evidence="1" key="1">
    <citation type="submission" date="2022-04" db="EMBL/GenBank/DDBJ databases">
        <title>Genome of the entomopathogenic fungus Entomophthora muscae.</title>
        <authorList>
            <person name="Elya C."/>
            <person name="Lovett B.R."/>
            <person name="Lee E."/>
            <person name="Macias A.M."/>
            <person name="Hajek A.E."/>
            <person name="De Bivort B.L."/>
            <person name="Kasson M.T."/>
            <person name="De Fine Licht H.H."/>
            <person name="Stajich J.E."/>
        </authorList>
    </citation>
    <scope>NUCLEOTIDE SEQUENCE</scope>
    <source>
        <strain evidence="1">Berkeley</strain>
    </source>
</reference>
<gene>
    <name evidence="1" type="primary">TSR1</name>
    <name evidence="1" type="ORF">DSO57_1038725</name>
</gene>